<name>A0A2V3ZRK6_9BACT</name>
<keyword evidence="3" id="KW-1185">Reference proteome</keyword>
<dbReference type="EMBL" id="QFLI01000017">
    <property type="protein sequence ID" value="PXX95168.1"/>
    <property type="molecule type" value="Genomic_DNA"/>
</dbReference>
<proteinExistence type="predicted"/>
<dbReference type="Proteomes" id="UP000248079">
    <property type="component" value="Unassembled WGS sequence"/>
</dbReference>
<dbReference type="AlphaFoldDB" id="A0A2V3ZRK6"/>
<feature type="chain" id="PRO_5015933430" description="Peptidase S74 domain-containing protein" evidence="1">
    <location>
        <begin position="21"/>
        <end position="324"/>
    </location>
</feature>
<gene>
    <name evidence="2" type="ORF">DF185_22580</name>
</gene>
<accession>A0A2V3ZRK6</accession>
<evidence type="ECO:0000256" key="1">
    <source>
        <dbReference type="SAM" id="SignalP"/>
    </source>
</evidence>
<evidence type="ECO:0000313" key="3">
    <source>
        <dbReference type="Proteomes" id="UP000248079"/>
    </source>
</evidence>
<reference evidence="2 3" key="1">
    <citation type="submission" date="2018-05" db="EMBL/GenBank/DDBJ databases">
        <title>Marinifilum breve JC075T sp. nov., a marine bacterium isolated from Yongle Blue Hole in the South China Sea.</title>
        <authorList>
            <person name="Fu T."/>
        </authorList>
    </citation>
    <scope>NUCLEOTIDE SEQUENCE [LARGE SCALE GENOMIC DNA]</scope>
    <source>
        <strain evidence="2 3">JC075</strain>
    </source>
</reference>
<sequence length="324" mass="37037">MMKKILMLSFLFTIAFNAISEEVITKSIYKGSFIVNGDKNKYYPVVFRYSNANRINHIKISRAYSESGPTELSPTHKGALTLDLEVNFGSWGGAAFDWRIMDLRQHYHETFGGAMYTMHSYGFLVFLRGGGFIYHYECDYPSNLLVADVNNLNVILYDSSDDKYDVFAPNPINEPMYGLINSHKNDHWKFIKGKPFDHRGHLGILKKASNYPLDVEGAIRATEIKVESTGGADFVFEDDYQLKDLSEVEKFITTNKHLPDIPSAKQMEENGVGLAEMNMLLLQKVEELTLYTIALEKKLQARSVQIENFKELEKRITALEENQK</sequence>
<keyword evidence="1" id="KW-0732">Signal</keyword>
<protein>
    <recommendedName>
        <fullName evidence="4">Peptidase S74 domain-containing protein</fullName>
    </recommendedName>
</protein>
<comment type="caution">
    <text evidence="2">The sequence shown here is derived from an EMBL/GenBank/DDBJ whole genome shotgun (WGS) entry which is preliminary data.</text>
</comment>
<feature type="signal peptide" evidence="1">
    <location>
        <begin position="1"/>
        <end position="20"/>
    </location>
</feature>
<evidence type="ECO:0008006" key="4">
    <source>
        <dbReference type="Google" id="ProtNLM"/>
    </source>
</evidence>
<organism evidence="2 3">
    <name type="scientific">Marinifilum breve</name>
    <dbReference type="NCBI Taxonomy" id="2184082"/>
    <lineage>
        <taxon>Bacteria</taxon>
        <taxon>Pseudomonadati</taxon>
        <taxon>Bacteroidota</taxon>
        <taxon>Bacteroidia</taxon>
        <taxon>Marinilabiliales</taxon>
        <taxon>Marinifilaceae</taxon>
    </lineage>
</organism>
<evidence type="ECO:0000313" key="2">
    <source>
        <dbReference type="EMBL" id="PXX95168.1"/>
    </source>
</evidence>
<dbReference type="RefSeq" id="WP_110363972.1">
    <property type="nucleotide sequence ID" value="NZ_QFLI01000017.1"/>
</dbReference>
<dbReference type="OrthoDB" id="769954at2"/>